<dbReference type="InterPro" id="IPR051320">
    <property type="entry name" value="Viral_Replic_Matur_Polypro"/>
</dbReference>
<dbReference type="InterPro" id="IPR043128">
    <property type="entry name" value="Rev_trsase/Diguanyl_cyclase"/>
</dbReference>
<dbReference type="InterPro" id="IPR043502">
    <property type="entry name" value="DNA/RNA_pol_sf"/>
</dbReference>
<feature type="domain" description="Reverse transcriptase/retrotransposon-derived protein RNase H-like" evidence="1">
    <location>
        <begin position="48"/>
        <end position="96"/>
    </location>
</feature>
<dbReference type="Pfam" id="PF17919">
    <property type="entry name" value="RT_RNaseH_2"/>
    <property type="match status" value="1"/>
</dbReference>
<dbReference type="PANTHER" id="PTHR33064">
    <property type="entry name" value="POL PROTEIN"/>
    <property type="match status" value="1"/>
</dbReference>
<evidence type="ECO:0000259" key="1">
    <source>
        <dbReference type="Pfam" id="PF17919"/>
    </source>
</evidence>
<evidence type="ECO:0000313" key="3">
    <source>
        <dbReference type="Proteomes" id="UP001227230"/>
    </source>
</evidence>
<reference evidence="2 3" key="1">
    <citation type="journal article" date="2023" name="Hortic Res">
        <title>The complete reference genome for grapevine (Vitis vinifera L.) genetics and breeding.</title>
        <authorList>
            <person name="Shi X."/>
            <person name="Cao S."/>
            <person name="Wang X."/>
            <person name="Huang S."/>
            <person name="Wang Y."/>
            <person name="Liu Z."/>
            <person name="Liu W."/>
            <person name="Leng X."/>
            <person name="Peng Y."/>
            <person name="Wang N."/>
            <person name="Wang Y."/>
            <person name="Ma Z."/>
            <person name="Xu X."/>
            <person name="Zhang F."/>
            <person name="Xue H."/>
            <person name="Zhong H."/>
            <person name="Wang Y."/>
            <person name="Zhang K."/>
            <person name="Velt A."/>
            <person name="Avia K."/>
            <person name="Holtgrawe D."/>
            <person name="Grimplet J."/>
            <person name="Matus J.T."/>
            <person name="Ware D."/>
            <person name="Wu X."/>
            <person name="Wang H."/>
            <person name="Liu C."/>
            <person name="Fang Y."/>
            <person name="Rustenholz C."/>
            <person name="Cheng Z."/>
            <person name="Xiao H."/>
            <person name="Zhou Y."/>
        </authorList>
    </citation>
    <scope>NUCLEOTIDE SEQUENCE [LARGE SCALE GENOMIC DNA]</scope>
    <source>
        <strain evidence="3">cv. Pinot noir / PN40024</strain>
        <tissue evidence="2">Leaf</tissue>
    </source>
</reference>
<proteinExistence type="predicted"/>
<dbReference type="EMBL" id="CP126661">
    <property type="protein sequence ID" value="WKA03429.1"/>
    <property type="molecule type" value="Genomic_DNA"/>
</dbReference>
<gene>
    <name evidence="2" type="ORF">VitviT2T_021537</name>
</gene>
<organism evidence="2 3">
    <name type="scientific">Vitis vinifera</name>
    <name type="common">Grape</name>
    <dbReference type="NCBI Taxonomy" id="29760"/>
    <lineage>
        <taxon>Eukaryota</taxon>
        <taxon>Viridiplantae</taxon>
        <taxon>Streptophyta</taxon>
        <taxon>Embryophyta</taxon>
        <taxon>Tracheophyta</taxon>
        <taxon>Spermatophyta</taxon>
        <taxon>Magnoliopsida</taxon>
        <taxon>eudicotyledons</taxon>
        <taxon>Gunneridae</taxon>
        <taxon>Pentapetalae</taxon>
        <taxon>rosids</taxon>
        <taxon>Vitales</taxon>
        <taxon>Vitaceae</taxon>
        <taxon>Viteae</taxon>
        <taxon>Vitis</taxon>
    </lineage>
</organism>
<name>A0ABY9D7T8_VITVI</name>
<dbReference type="PANTHER" id="PTHR33064:SF37">
    <property type="entry name" value="RIBONUCLEASE H"/>
    <property type="match status" value="1"/>
</dbReference>
<sequence length="97" mass="11021">MTQWPIPNSLKSLRGFLGLVGYYRRFIKDYGKISQPLTDLLKKNSFFWNKEAEDAFNNLKTTMCRALVLVMPNFQKEFKIECDAAGGGIGVVLLQEG</sequence>
<dbReference type="SUPFAM" id="SSF56672">
    <property type="entry name" value="DNA/RNA polymerases"/>
    <property type="match status" value="1"/>
</dbReference>
<keyword evidence="3" id="KW-1185">Reference proteome</keyword>
<protein>
    <recommendedName>
        <fullName evidence="1">Reverse transcriptase/retrotransposon-derived protein RNase H-like domain-containing protein</fullName>
    </recommendedName>
</protein>
<evidence type="ECO:0000313" key="2">
    <source>
        <dbReference type="EMBL" id="WKA03429.1"/>
    </source>
</evidence>
<dbReference type="Gene3D" id="3.30.70.270">
    <property type="match status" value="1"/>
</dbReference>
<dbReference type="InterPro" id="IPR041577">
    <property type="entry name" value="RT_RNaseH_2"/>
</dbReference>
<dbReference type="Proteomes" id="UP001227230">
    <property type="component" value="Chromosome 14"/>
</dbReference>
<accession>A0ABY9D7T8</accession>